<dbReference type="Pfam" id="PF04081">
    <property type="entry name" value="DNA_pol_delta_4"/>
    <property type="match status" value="1"/>
</dbReference>
<dbReference type="EMBL" id="CAMGYJ010000011">
    <property type="protein sequence ID" value="CAI0567415.1"/>
    <property type="molecule type" value="Genomic_DNA"/>
</dbReference>
<proteinExistence type="predicted"/>
<evidence type="ECO:0000256" key="1">
    <source>
        <dbReference type="SAM" id="MobiDB-lite"/>
    </source>
</evidence>
<protein>
    <recommendedName>
        <fullName evidence="4">DNA polymerase delta subunit 4</fullName>
    </recommendedName>
</protein>
<feature type="region of interest" description="Disordered" evidence="1">
    <location>
        <begin position="94"/>
        <end position="118"/>
    </location>
</feature>
<dbReference type="Proteomes" id="UP001154282">
    <property type="component" value="Unassembled WGS sequence"/>
</dbReference>
<feature type="compositionally biased region" description="Low complexity" evidence="1">
    <location>
        <begin position="29"/>
        <end position="43"/>
    </location>
</feature>
<dbReference type="GO" id="GO:0000731">
    <property type="term" value="P:DNA synthesis involved in DNA repair"/>
    <property type="evidence" value="ECO:0007669"/>
    <property type="project" value="InterPro"/>
</dbReference>
<comment type="caution">
    <text evidence="2">The sequence shown here is derived from an EMBL/GenBank/DDBJ whole genome shotgun (WGS) entry which is preliminary data.</text>
</comment>
<name>A0AAV0RV27_9ROSI</name>
<evidence type="ECO:0000313" key="2">
    <source>
        <dbReference type="EMBL" id="CAI0567415.1"/>
    </source>
</evidence>
<sequence length="118" mass="13015">MMKSYYKQKKPNRSDAIGKPSKSIKKKSPAASLGAAAAQPAALITSPHGDPDLQEDVEKSEQVLREFDMNMAYGPCIGMTRLARWERAQRLGLDPPGEVRSLLDSGKAQTKSLWDDRV</sequence>
<dbReference type="PANTHER" id="PTHR14303:SF0">
    <property type="entry name" value="DNA POLYMERASE DELTA SUBUNIT 4"/>
    <property type="match status" value="1"/>
</dbReference>
<keyword evidence="3" id="KW-1185">Reference proteome</keyword>
<gene>
    <name evidence="2" type="ORF">LITE_LOCUS50086</name>
</gene>
<organism evidence="2 3">
    <name type="scientific">Linum tenue</name>
    <dbReference type="NCBI Taxonomy" id="586396"/>
    <lineage>
        <taxon>Eukaryota</taxon>
        <taxon>Viridiplantae</taxon>
        <taxon>Streptophyta</taxon>
        <taxon>Embryophyta</taxon>
        <taxon>Tracheophyta</taxon>
        <taxon>Spermatophyta</taxon>
        <taxon>Magnoliopsida</taxon>
        <taxon>eudicotyledons</taxon>
        <taxon>Gunneridae</taxon>
        <taxon>Pentapetalae</taxon>
        <taxon>rosids</taxon>
        <taxon>fabids</taxon>
        <taxon>Malpighiales</taxon>
        <taxon>Linaceae</taxon>
        <taxon>Linum</taxon>
    </lineage>
</organism>
<dbReference type="PANTHER" id="PTHR14303">
    <property type="entry name" value="DNA POLYMERASE DELTA SUBUNIT 4"/>
    <property type="match status" value="1"/>
</dbReference>
<dbReference type="InterPro" id="IPR007218">
    <property type="entry name" value="DNA_pol_delta_4"/>
</dbReference>
<accession>A0AAV0RV27</accession>
<dbReference type="AlphaFoldDB" id="A0AAV0RV27"/>
<feature type="region of interest" description="Disordered" evidence="1">
    <location>
        <begin position="1"/>
        <end position="55"/>
    </location>
</feature>
<evidence type="ECO:0008006" key="4">
    <source>
        <dbReference type="Google" id="ProtNLM"/>
    </source>
</evidence>
<dbReference type="GO" id="GO:0043625">
    <property type="term" value="C:delta DNA polymerase complex"/>
    <property type="evidence" value="ECO:0007669"/>
    <property type="project" value="TreeGrafter"/>
</dbReference>
<dbReference type="GO" id="GO:0006261">
    <property type="term" value="P:DNA-templated DNA replication"/>
    <property type="evidence" value="ECO:0007669"/>
    <property type="project" value="TreeGrafter"/>
</dbReference>
<feature type="compositionally biased region" description="Basic residues" evidence="1">
    <location>
        <begin position="1"/>
        <end position="11"/>
    </location>
</feature>
<dbReference type="GO" id="GO:0003887">
    <property type="term" value="F:DNA-directed DNA polymerase activity"/>
    <property type="evidence" value="ECO:0007669"/>
    <property type="project" value="TreeGrafter"/>
</dbReference>
<reference evidence="2" key="1">
    <citation type="submission" date="2022-08" db="EMBL/GenBank/DDBJ databases">
        <authorList>
            <person name="Gutierrez-Valencia J."/>
        </authorList>
    </citation>
    <scope>NUCLEOTIDE SEQUENCE</scope>
</reference>
<evidence type="ECO:0000313" key="3">
    <source>
        <dbReference type="Proteomes" id="UP001154282"/>
    </source>
</evidence>